<evidence type="ECO:0000313" key="3">
    <source>
        <dbReference type="Proteomes" id="UP000770717"/>
    </source>
</evidence>
<proteinExistence type="predicted"/>
<evidence type="ECO:0000256" key="1">
    <source>
        <dbReference type="SAM" id="Phobius"/>
    </source>
</evidence>
<name>A0A8J6K734_ELECQ</name>
<organism evidence="2 3">
    <name type="scientific">Eleutherodactylus coqui</name>
    <name type="common">Puerto Rican coqui</name>
    <dbReference type="NCBI Taxonomy" id="57060"/>
    <lineage>
        <taxon>Eukaryota</taxon>
        <taxon>Metazoa</taxon>
        <taxon>Chordata</taxon>
        <taxon>Craniata</taxon>
        <taxon>Vertebrata</taxon>
        <taxon>Euteleostomi</taxon>
        <taxon>Amphibia</taxon>
        <taxon>Batrachia</taxon>
        <taxon>Anura</taxon>
        <taxon>Neobatrachia</taxon>
        <taxon>Hyloidea</taxon>
        <taxon>Eleutherodactylidae</taxon>
        <taxon>Eleutherodactylinae</taxon>
        <taxon>Eleutherodactylus</taxon>
        <taxon>Eleutherodactylus</taxon>
    </lineage>
</organism>
<dbReference type="EMBL" id="WNTK01000009">
    <property type="protein sequence ID" value="KAG9477859.1"/>
    <property type="molecule type" value="Genomic_DNA"/>
</dbReference>
<evidence type="ECO:0000313" key="2">
    <source>
        <dbReference type="EMBL" id="KAG9477859.1"/>
    </source>
</evidence>
<gene>
    <name evidence="2" type="ORF">GDO78_013051</name>
</gene>
<sequence length="89" mass="9812">MKTRTLSAESTLTVHCSECQSAQGILASVAHITTSDNYAETDRLLHVYAMKKKLPLVSMFTCLLGSLLINTPISFDFLCNSAFLEIDLQ</sequence>
<reference evidence="2" key="1">
    <citation type="thesis" date="2020" institute="ProQuest LLC" country="789 East Eisenhower Parkway, Ann Arbor, MI, USA">
        <title>Comparative Genomics and Chromosome Evolution.</title>
        <authorList>
            <person name="Mudd A.B."/>
        </authorList>
    </citation>
    <scope>NUCLEOTIDE SEQUENCE</scope>
    <source>
        <strain evidence="2">HN-11 Male</strain>
        <tissue evidence="2">Kidney and liver</tissue>
    </source>
</reference>
<keyword evidence="1" id="KW-1133">Transmembrane helix</keyword>
<keyword evidence="3" id="KW-1185">Reference proteome</keyword>
<dbReference type="Proteomes" id="UP000770717">
    <property type="component" value="Unassembled WGS sequence"/>
</dbReference>
<keyword evidence="1" id="KW-0472">Membrane</keyword>
<protein>
    <submittedName>
        <fullName evidence="2">Uncharacterized protein</fullName>
    </submittedName>
</protein>
<comment type="caution">
    <text evidence="2">The sequence shown here is derived from an EMBL/GenBank/DDBJ whole genome shotgun (WGS) entry which is preliminary data.</text>
</comment>
<keyword evidence="1" id="KW-0812">Transmembrane</keyword>
<accession>A0A8J6K734</accession>
<dbReference type="AlphaFoldDB" id="A0A8J6K734"/>
<feature type="transmembrane region" description="Helical" evidence="1">
    <location>
        <begin position="54"/>
        <end position="75"/>
    </location>
</feature>